<keyword evidence="2" id="KW-0812">Transmembrane</keyword>
<dbReference type="InterPro" id="IPR036286">
    <property type="entry name" value="LexA/Signal_pep-like_sf"/>
</dbReference>
<dbReference type="GO" id="GO:0016020">
    <property type="term" value="C:membrane"/>
    <property type="evidence" value="ECO:0007669"/>
    <property type="project" value="UniProtKB-SubCell"/>
</dbReference>
<dbReference type="Proteomes" id="UP000322983">
    <property type="component" value="Chromosome"/>
</dbReference>
<reference evidence="8" key="1">
    <citation type="submission" date="2018-09" db="EMBL/GenBank/DDBJ databases">
        <title>Complete Genome Sequencing of Sulfolobus sp. JCM 16834.</title>
        <authorList>
            <person name="Kato S."/>
            <person name="Itoh T."/>
            <person name="Ohkuma M."/>
        </authorList>
    </citation>
    <scope>NUCLEOTIDE SEQUENCE [LARGE SCALE GENOMIC DNA]</scope>
    <source>
        <strain evidence="8">IC-007</strain>
    </source>
</reference>
<gene>
    <name evidence="5" type="ORF">IC006_1088</name>
    <name evidence="6" type="ORF">IC007_1063</name>
</gene>
<keyword evidence="7" id="KW-1185">Reference proteome</keyword>
<dbReference type="GeneID" id="41717409"/>
<evidence type="ECO:0008006" key="9">
    <source>
        <dbReference type="Google" id="ProtNLM"/>
    </source>
</evidence>
<dbReference type="EMBL" id="AP018929">
    <property type="protein sequence ID" value="BBG23793.1"/>
    <property type="molecule type" value="Genomic_DNA"/>
</dbReference>
<dbReference type="KEGG" id="step:IC006_1088"/>
<name>A0A510E3A7_9CREN</name>
<evidence type="ECO:0000256" key="1">
    <source>
        <dbReference type="ARBA" id="ARBA00004370"/>
    </source>
</evidence>
<dbReference type="SUPFAM" id="SSF51306">
    <property type="entry name" value="LexA/Signal peptidase"/>
    <property type="match status" value="1"/>
</dbReference>
<dbReference type="RefSeq" id="WP_054845495.1">
    <property type="nucleotide sequence ID" value="NZ_AP018929.1"/>
</dbReference>
<dbReference type="InterPro" id="IPR019533">
    <property type="entry name" value="Peptidase_S26"/>
</dbReference>
<evidence type="ECO:0000256" key="2">
    <source>
        <dbReference type="ARBA" id="ARBA00022692"/>
    </source>
</evidence>
<sequence>MKMKKSDLIGILIIIGIYVLLFSSAVETASVQGVSMYPVLQNGSLTFYKSTHDASYHNVVIYRSPLGFYVIHRVVQVGQDSYVTQGVDNITNPLPDNRIGLEPLGGIPKNDVIGKVVEVDGYVISIPYLGYISVIFSDLI</sequence>
<accession>A0A510DU86</accession>
<organism evidence="6 8">
    <name type="scientific">Sulfuracidifex tepidarius</name>
    <dbReference type="NCBI Taxonomy" id="1294262"/>
    <lineage>
        <taxon>Archaea</taxon>
        <taxon>Thermoproteota</taxon>
        <taxon>Thermoprotei</taxon>
        <taxon>Sulfolobales</taxon>
        <taxon>Sulfolobaceae</taxon>
        <taxon>Sulfuracidifex</taxon>
    </lineage>
</organism>
<comment type="subcellular location">
    <subcellularLocation>
        <location evidence="1">Membrane</location>
    </subcellularLocation>
</comment>
<keyword evidence="3" id="KW-1133">Transmembrane helix</keyword>
<dbReference type="CDD" id="cd06530">
    <property type="entry name" value="S26_SPase_I"/>
    <property type="match status" value="1"/>
</dbReference>
<dbReference type="GO" id="GO:0006465">
    <property type="term" value="P:signal peptide processing"/>
    <property type="evidence" value="ECO:0007669"/>
    <property type="project" value="InterPro"/>
</dbReference>
<evidence type="ECO:0000313" key="5">
    <source>
        <dbReference type="EMBL" id="BBG23793.1"/>
    </source>
</evidence>
<evidence type="ECO:0000256" key="4">
    <source>
        <dbReference type="ARBA" id="ARBA00023136"/>
    </source>
</evidence>
<evidence type="ECO:0000313" key="6">
    <source>
        <dbReference type="EMBL" id="BBG26548.1"/>
    </source>
</evidence>
<reference evidence="6 7" key="2">
    <citation type="journal article" date="2020" name="Int. J. Syst. Evol. Microbiol.">
        <title>Sulfuracidifex tepidarius gen. nov., sp. nov. and transfer of Sulfolobus metallicus Huber and Stetter 1992 to the genus Sulfuracidifex as Sulfuracidifex metallicus comb. nov.</title>
        <authorList>
            <person name="Itoh T."/>
            <person name="Miura T."/>
            <person name="Sakai H.D."/>
            <person name="Kato S."/>
            <person name="Ohkuma M."/>
            <person name="Takashina T."/>
        </authorList>
    </citation>
    <scope>NUCLEOTIDE SEQUENCE</scope>
    <source>
        <strain evidence="5 7">IC-006</strain>
        <strain evidence="6">IC-007</strain>
    </source>
</reference>
<dbReference type="AlphaFoldDB" id="A0A510E3A7"/>
<protein>
    <recommendedName>
        <fullName evidence="9">Peptidase S26 domain-containing protein</fullName>
    </recommendedName>
</protein>
<dbReference type="EMBL" id="AP018930">
    <property type="protein sequence ID" value="BBG26548.1"/>
    <property type="molecule type" value="Genomic_DNA"/>
</dbReference>
<dbReference type="OrthoDB" id="4822at2157"/>
<dbReference type="InterPro" id="IPR001733">
    <property type="entry name" value="Peptidase_S26B"/>
</dbReference>
<evidence type="ECO:0000256" key="3">
    <source>
        <dbReference type="ARBA" id="ARBA00022989"/>
    </source>
</evidence>
<accession>A0A510E3A7</accession>
<dbReference type="STRING" id="1294262.GCA_001316085_01032"/>
<evidence type="ECO:0000313" key="7">
    <source>
        <dbReference type="Proteomes" id="UP000322983"/>
    </source>
</evidence>
<dbReference type="NCBIfam" id="TIGR02228">
    <property type="entry name" value="sigpep_I_arch"/>
    <property type="match status" value="1"/>
</dbReference>
<keyword evidence="4" id="KW-0472">Membrane</keyword>
<dbReference type="Proteomes" id="UP000325030">
    <property type="component" value="Chromosome"/>
</dbReference>
<proteinExistence type="predicted"/>
<evidence type="ECO:0000313" key="8">
    <source>
        <dbReference type="Proteomes" id="UP000325030"/>
    </source>
</evidence>
<dbReference type="GO" id="GO:0004252">
    <property type="term" value="F:serine-type endopeptidase activity"/>
    <property type="evidence" value="ECO:0007669"/>
    <property type="project" value="InterPro"/>
</dbReference>